<gene>
    <name evidence="2" type="ORF">GCM10023172_06850</name>
</gene>
<dbReference type="InterPro" id="IPR036888">
    <property type="entry name" value="DNA_integrity_DisA_N_sf"/>
</dbReference>
<dbReference type="Pfam" id="PF21752">
    <property type="entry name" value="DACNG"/>
    <property type="match status" value="1"/>
</dbReference>
<protein>
    <submittedName>
        <fullName evidence="2">Diadenylate cyclase</fullName>
    </submittedName>
</protein>
<keyword evidence="3" id="KW-1185">Reference proteome</keyword>
<proteinExistence type="predicted"/>
<name>A0ABP8Q2M1_9BACT</name>
<evidence type="ECO:0000259" key="1">
    <source>
        <dbReference type="PROSITE" id="PS51794"/>
    </source>
</evidence>
<dbReference type="InterPro" id="IPR048554">
    <property type="entry name" value="DACNG"/>
</dbReference>
<feature type="domain" description="DAC" evidence="1">
    <location>
        <begin position="349"/>
        <end position="493"/>
    </location>
</feature>
<dbReference type="Gene3D" id="3.40.1700.10">
    <property type="entry name" value="DNA integrity scanning protein, DisA, N-terminal domain"/>
    <property type="match status" value="1"/>
</dbReference>
<sequence>MWEHQSLFRVSAQLFAEGTFNLLDRNLRPEVFLLGLAQGREEDDPQSVVVEPTSLRYSPAEFAGIKTLAASFEASDLSPRDNVYHLHPQDHDRIEKQHWYELVCKATDQVLQSIVARRGENRRCFCSTPLSLNGYLVVVVLQLAADTYNSYYTLPGKPGPNRTCSLPHAAVLEFLHECTRALREADTADNEQPVLDRDYNEVLRGAGRRLMLRVSPGNAHGLYDACLGVAALRHEGDEGRGTMLLGRRQHAAIVPVLTLETPVPLRDHRSIRKLLELTEGSTGLVSDAAHVFGLGHLVPENAPQYEPLATVHFTNHYGWELRHAGHTLMRVVSNTPRLPQGKVQADNFDRVIRQVFPDIDDAGVAYLWELALEASNQSHGTMLCITAGAKPEAERLRRQCFRVVPRPMTPPVLRQATSIDGAVMIEPSGVCYAIGVILDGQATEKGDSSRGARYNSAVRYTSSSPYPCLAIVVSEDGWIDLLPSPQHAAVAQPVVNAAGH</sequence>
<dbReference type="Proteomes" id="UP001501243">
    <property type="component" value="Unassembled WGS sequence"/>
</dbReference>
<evidence type="ECO:0000313" key="2">
    <source>
        <dbReference type="EMBL" id="GAA4495308.1"/>
    </source>
</evidence>
<evidence type="ECO:0000313" key="3">
    <source>
        <dbReference type="Proteomes" id="UP001501243"/>
    </source>
</evidence>
<accession>A0ABP8Q2M1</accession>
<dbReference type="EMBL" id="BAABGQ010000004">
    <property type="protein sequence ID" value="GAA4495308.1"/>
    <property type="molecule type" value="Genomic_DNA"/>
</dbReference>
<comment type="caution">
    <text evidence="2">The sequence shown here is derived from an EMBL/GenBank/DDBJ whole genome shotgun (WGS) entry which is preliminary data.</text>
</comment>
<dbReference type="RefSeq" id="WP_208132505.1">
    <property type="nucleotide sequence ID" value="NZ_BAABGQ010000004.1"/>
</dbReference>
<dbReference type="InterPro" id="IPR003390">
    <property type="entry name" value="DNA_integrity_scan_DisA_N"/>
</dbReference>
<dbReference type="Pfam" id="PF02457">
    <property type="entry name" value="DAC"/>
    <property type="match status" value="1"/>
</dbReference>
<dbReference type="Pfam" id="PF21750">
    <property type="entry name" value="DACNH"/>
    <property type="match status" value="1"/>
</dbReference>
<reference evidence="3" key="1">
    <citation type="journal article" date="2019" name="Int. J. Syst. Evol. Microbiol.">
        <title>The Global Catalogue of Microorganisms (GCM) 10K type strain sequencing project: providing services to taxonomists for standard genome sequencing and annotation.</title>
        <authorList>
            <consortium name="The Broad Institute Genomics Platform"/>
            <consortium name="The Broad Institute Genome Sequencing Center for Infectious Disease"/>
            <person name="Wu L."/>
            <person name="Ma J."/>
        </authorList>
    </citation>
    <scope>NUCLEOTIDE SEQUENCE [LARGE SCALE GENOMIC DNA]</scope>
    <source>
        <strain evidence="3">JCM 17841</strain>
    </source>
</reference>
<dbReference type="SUPFAM" id="SSF143597">
    <property type="entry name" value="YojJ-like"/>
    <property type="match status" value="1"/>
</dbReference>
<dbReference type="PROSITE" id="PS51794">
    <property type="entry name" value="DAC"/>
    <property type="match status" value="1"/>
</dbReference>
<organism evidence="2 3">
    <name type="scientific">Hymenobacter ginsengisoli</name>
    <dbReference type="NCBI Taxonomy" id="1051626"/>
    <lineage>
        <taxon>Bacteria</taxon>
        <taxon>Pseudomonadati</taxon>
        <taxon>Bacteroidota</taxon>
        <taxon>Cytophagia</taxon>
        <taxon>Cytophagales</taxon>
        <taxon>Hymenobacteraceae</taxon>
        <taxon>Hymenobacter</taxon>
    </lineage>
</organism>
<dbReference type="InterPro" id="IPR048555">
    <property type="entry name" value="DACNH"/>
</dbReference>